<organism evidence="17 18">
    <name type="scientific">Dimorphilus gyrociliatus</name>
    <dbReference type="NCBI Taxonomy" id="2664684"/>
    <lineage>
        <taxon>Eukaryota</taxon>
        <taxon>Metazoa</taxon>
        <taxon>Spiralia</taxon>
        <taxon>Lophotrochozoa</taxon>
        <taxon>Annelida</taxon>
        <taxon>Polychaeta</taxon>
        <taxon>Polychaeta incertae sedis</taxon>
        <taxon>Dinophilidae</taxon>
        <taxon>Dimorphilus</taxon>
    </lineage>
</organism>
<dbReference type="GO" id="GO:0005886">
    <property type="term" value="C:plasma membrane"/>
    <property type="evidence" value="ECO:0007669"/>
    <property type="project" value="TreeGrafter"/>
</dbReference>
<dbReference type="Gene3D" id="1.10.287.70">
    <property type="match status" value="1"/>
</dbReference>
<comment type="subcellular location">
    <subcellularLocation>
        <location evidence="1 12">Membrane</location>
        <topology evidence="1 12">Multi-pass membrane protein</topology>
    </subcellularLocation>
</comment>
<keyword evidence="4 12" id="KW-0812">Transmembrane</keyword>
<keyword evidence="3 12" id="KW-0633">Potassium transport</keyword>
<dbReference type="InterPro" id="IPR014756">
    <property type="entry name" value="Ig_E-set"/>
</dbReference>
<accession>A0A7I8W928</accession>
<feature type="domain" description="Potassium channel inwardly rectifying transmembrane" evidence="15">
    <location>
        <begin position="31"/>
        <end position="168"/>
    </location>
</feature>
<keyword evidence="8 12" id="KW-0406">Ion transport</keyword>
<gene>
    <name evidence="17" type="ORF">DGYR_LOCUS12149</name>
</gene>
<dbReference type="AlphaFoldDB" id="A0A7I8W928"/>
<dbReference type="Gene3D" id="2.60.40.1400">
    <property type="entry name" value="G protein-activated inward rectifier potassium channel 1"/>
    <property type="match status" value="1"/>
</dbReference>
<dbReference type="GO" id="GO:1990573">
    <property type="term" value="P:potassium ion import across plasma membrane"/>
    <property type="evidence" value="ECO:0007669"/>
    <property type="project" value="TreeGrafter"/>
</dbReference>
<dbReference type="Pfam" id="PF01007">
    <property type="entry name" value="IRK"/>
    <property type="match status" value="1"/>
</dbReference>
<dbReference type="SUPFAM" id="SSF81324">
    <property type="entry name" value="Voltage-gated potassium channels"/>
    <property type="match status" value="1"/>
</dbReference>
<evidence type="ECO:0000259" key="16">
    <source>
        <dbReference type="Pfam" id="PF17655"/>
    </source>
</evidence>
<keyword evidence="6 12" id="KW-0630">Potassium</keyword>
<dbReference type="PRINTS" id="PR01320">
    <property type="entry name" value="KIRCHANNEL"/>
</dbReference>
<keyword evidence="5 12" id="KW-0851">Voltage-gated channel</keyword>
<evidence type="ECO:0000313" key="17">
    <source>
        <dbReference type="EMBL" id="CAD5124636.1"/>
    </source>
</evidence>
<dbReference type="OrthoDB" id="273257at2759"/>
<evidence type="ECO:0000256" key="8">
    <source>
        <dbReference type="ARBA" id="ARBA00023065"/>
    </source>
</evidence>
<dbReference type="FunFam" id="2.60.40.1400:FF:000001">
    <property type="entry name" value="G protein-activated inward rectifier potassium channel 2"/>
    <property type="match status" value="1"/>
</dbReference>
<comment type="catalytic activity">
    <reaction evidence="11">
        <text>K(+)(in) = K(+)(out)</text>
        <dbReference type="Rhea" id="RHEA:29463"/>
        <dbReference type="ChEBI" id="CHEBI:29103"/>
    </reaction>
</comment>
<evidence type="ECO:0000256" key="10">
    <source>
        <dbReference type="ARBA" id="ARBA00023303"/>
    </source>
</evidence>
<proteinExistence type="inferred from homology"/>
<comment type="caution">
    <text evidence="17">The sequence shown here is derived from an EMBL/GenBank/DDBJ whole genome shotgun (WGS) entry which is preliminary data.</text>
</comment>
<dbReference type="Proteomes" id="UP000549394">
    <property type="component" value="Unassembled WGS sequence"/>
</dbReference>
<dbReference type="FunFam" id="1.10.287.70:FF:000078">
    <property type="entry name" value="Putative Inward rectifier potassium channel"/>
    <property type="match status" value="1"/>
</dbReference>
<dbReference type="InterPro" id="IPR016449">
    <property type="entry name" value="K_chnl_inward-rec_Kir"/>
</dbReference>
<protein>
    <submittedName>
        <fullName evidence="17">DgyrCDS12905</fullName>
    </submittedName>
</protein>
<feature type="region of interest" description="Disordered" evidence="13">
    <location>
        <begin position="344"/>
        <end position="385"/>
    </location>
</feature>
<comment type="similarity">
    <text evidence="12">Belongs to the inward rectifier-type potassium channel (TC 1.A.2.1) family.</text>
</comment>
<evidence type="ECO:0000256" key="11">
    <source>
        <dbReference type="ARBA" id="ARBA00034430"/>
    </source>
</evidence>
<dbReference type="GO" id="GO:0034702">
    <property type="term" value="C:monoatomic ion channel complex"/>
    <property type="evidence" value="ECO:0007669"/>
    <property type="project" value="UniProtKB-KW"/>
</dbReference>
<feature type="transmembrane region" description="Helical" evidence="14">
    <location>
        <begin position="139"/>
        <end position="163"/>
    </location>
</feature>
<evidence type="ECO:0000256" key="7">
    <source>
        <dbReference type="ARBA" id="ARBA00022989"/>
    </source>
</evidence>
<dbReference type="InterPro" id="IPR040445">
    <property type="entry name" value="Kir_TM"/>
</dbReference>
<feature type="domain" description="Inward rectifier potassium channel C-terminal" evidence="16">
    <location>
        <begin position="175"/>
        <end position="349"/>
    </location>
</feature>
<dbReference type="SUPFAM" id="SSF81296">
    <property type="entry name" value="E set domains"/>
    <property type="match status" value="1"/>
</dbReference>
<evidence type="ECO:0000256" key="3">
    <source>
        <dbReference type="ARBA" id="ARBA00022538"/>
    </source>
</evidence>
<evidence type="ECO:0000256" key="6">
    <source>
        <dbReference type="ARBA" id="ARBA00022958"/>
    </source>
</evidence>
<evidence type="ECO:0000256" key="14">
    <source>
        <dbReference type="SAM" id="Phobius"/>
    </source>
</evidence>
<evidence type="ECO:0000256" key="13">
    <source>
        <dbReference type="SAM" id="MobiDB-lite"/>
    </source>
</evidence>
<evidence type="ECO:0000313" key="18">
    <source>
        <dbReference type="Proteomes" id="UP000549394"/>
    </source>
</evidence>
<keyword evidence="2 12" id="KW-0813">Transport</keyword>
<dbReference type="GO" id="GO:0034765">
    <property type="term" value="P:regulation of monoatomic ion transmembrane transport"/>
    <property type="evidence" value="ECO:0007669"/>
    <property type="project" value="TreeGrafter"/>
</dbReference>
<dbReference type="InterPro" id="IPR041647">
    <property type="entry name" value="IRK_C"/>
</dbReference>
<evidence type="ECO:0000256" key="9">
    <source>
        <dbReference type="ARBA" id="ARBA00023136"/>
    </source>
</evidence>
<evidence type="ECO:0000256" key="12">
    <source>
        <dbReference type="RuleBase" id="RU003822"/>
    </source>
</evidence>
<keyword evidence="18" id="KW-1185">Reference proteome</keyword>
<evidence type="ECO:0000256" key="1">
    <source>
        <dbReference type="ARBA" id="ARBA00004141"/>
    </source>
</evidence>
<dbReference type="EMBL" id="CAJFCJ010000022">
    <property type="protein sequence ID" value="CAD5124636.1"/>
    <property type="molecule type" value="Genomic_DNA"/>
</dbReference>
<dbReference type="PANTHER" id="PTHR11767">
    <property type="entry name" value="INWARD RECTIFIER POTASSIUM CHANNEL"/>
    <property type="match status" value="1"/>
</dbReference>
<keyword evidence="9 14" id="KW-0472">Membrane</keyword>
<dbReference type="PIRSF" id="PIRSF005465">
    <property type="entry name" value="GIRK_kir"/>
    <property type="match status" value="1"/>
</dbReference>
<feature type="transmembrane region" description="Helical" evidence="14">
    <location>
        <begin position="68"/>
        <end position="89"/>
    </location>
</feature>
<feature type="compositionally biased region" description="Basic and acidic residues" evidence="13">
    <location>
        <begin position="344"/>
        <end position="369"/>
    </location>
</feature>
<reference evidence="17 18" key="1">
    <citation type="submission" date="2020-08" db="EMBL/GenBank/DDBJ databases">
        <authorList>
            <person name="Hejnol A."/>
        </authorList>
    </citation>
    <scope>NUCLEOTIDE SEQUENCE [LARGE SCALE GENOMIC DNA]</scope>
</reference>
<dbReference type="GO" id="GO:0005242">
    <property type="term" value="F:inward rectifier potassium channel activity"/>
    <property type="evidence" value="ECO:0007669"/>
    <property type="project" value="InterPro"/>
</dbReference>
<feature type="region of interest" description="Disordered" evidence="13">
    <location>
        <begin position="1"/>
        <end position="25"/>
    </location>
</feature>
<evidence type="ECO:0000256" key="4">
    <source>
        <dbReference type="ARBA" id="ARBA00022692"/>
    </source>
</evidence>
<evidence type="ECO:0000256" key="2">
    <source>
        <dbReference type="ARBA" id="ARBA00022448"/>
    </source>
</evidence>
<dbReference type="Pfam" id="PF17655">
    <property type="entry name" value="IRK_C"/>
    <property type="match status" value="1"/>
</dbReference>
<name>A0A7I8W928_9ANNE</name>
<keyword evidence="10 12" id="KW-0407">Ion channel</keyword>
<sequence length="385" mass="44714">MSGDEDNASTLRRQTSSKEKRLSRRGRRRLVFKNGECNVSHSNIRKRRRRYLSDIFTTLVDLKWRWNLLIFVLAFTLSWIGFALIWWLICFSHGDFEGDQKLVCVEELTDFTTALLFSIETQHTIGYGYRHVTSNCPEAVLVVMAQSCFGVIIQALMTGLVFAKLSRPKKRAETLMFSKNAVVCVRDGQLRLLIRVGDMRRSHIVEAHVRGILIKRRVTNEGEVLPLCQHQVELGAEDGDERLFLVWPVILEHRITPDSPFYNMSADHLSKEQFELIVILEGIVESTGMTTQARTSYLPSEILWAHRFERLVTFQKNDGEYQIDFSRFHNTIVVPDTKRYSAKHLRDMQKRVSSPKEKDTSIDERENQQKDIFTQTENDIEEDSI</sequence>
<dbReference type="PANTHER" id="PTHR11767:SF102">
    <property type="entry name" value="INWARDLY RECTIFYING POTASSIUM CHANNEL 1, ISOFORM F"/>
    <property type="match status" value="1"/>
</dbReference>
<evidence type="ECO:0000259" key="15">
    <source>
        <dbReference type="Pfam" id="PF01007"/>
    </source>
</evidence>
<dbReference type="InterPro" id="IPR013518">
    <property type="entry name" value="K_chnl_inward-rec_Kir_cyto"/>
</dbReference>
<evidence type="ECO:0000256" key="5">
    <source>
        <dbReference type="ARBA" id="ARBA00022882"/>
    </source>
</evidence>
<keyword evidence="7 14" id="KW-1133">Transmembrane helix</keyword>